<dbReference type="STRING" id="656179.AB870_20635"/>
<proteinExistence type="predicted"/>
<dbReference type="GO" id="GO:0005886">
    <property type="term" value="C:plasma membrane"/>
    <property type="evidence" value="ECO:0007669"/>
    <property type="project" value="InterPro"/>
</dbReference>
<dbReference type="AlphaFoldDB" id="A0A0H3WW80"/>
<dbReference type="PANTHER" id="PTHR37461">
    <property type="entry name" value="ANTI-SIGMA-K FACTOR RSKA"/>
    <property type="match status" value="1"/>
</dbReference>
<dbReference type="PATRIC" id="fig|656179.3.peg.4403"/>
<feature type="transmembrane region" description="Helical" evidence="2">
    <location>
        <begin position="96"/>
        <end position="116"/>
    </location>
</feature>
<feature type="domain" description="Anti-sigma K factor RskA C-terminal" evidence="3">
    <location>
        <begin position="104"/>
        <end position="235"/>
    </location>
</feature>
<evidence type="ECO:0000259" key="3">
    <source>
        <dbReference type="Pfam" id="PF10099"/>
    </source>
</evidence>
<keyword evidence="2" id="KW-1133">Transmembrane helix</keyword>
<keyword evidence="5" id="KW-1185">Reference proteome</keyword>
<organism evidence="4 5">
    <name type="scientific">Pandoraea faecigallinarum</name>
    <dbReference type="NCBI Taxonomy" id="656179"/>
    <lineage>
        <taxon>Bacteria</taxon>
        <taxon>Pseudomonadati</taxon>
        <taxon>Pseudomonadota</taxon>
        <taxon>Betaproteobacteria</taxon>
        <taxon>Burkholderiales</taxon>
        <taxon>Burkholderiaceae</taxon>
        <taxon>Pandoraea</taxon>
    </lineage>
</organism>
<keyword evidence="2" id="KW-0472">Membrane</keyword>
<dbReference type="KEGG" id="pfg:AB870_20635"/>
<dbReference type="RefSeq" id="WP_047907755.1">
    <property type="nucleotide sequence ID" value="NZ_CP011807.3"/>
</dbReference>
<evidence type="ECO:0000313" key="5">
    <source>
        <dbReference type="Proteomes" id="UP000035651"/>
    </source>
</evidence>
<dbReference type="InterPro" id="IPR051474">
    <property type="entry name" value="Anti-sigma-K/W_factor"/>
</dbReference>
<dbReference type="EMBL" id="CP011807">
    <property type="protein sequence ID" value="AKM31997.1"/>
    <property type="molecule type" value="Genomic_DNA"/>
</dbReference>
<dbReference type="InterPro" id="IPR018764">
    <property type="entry name" value="RskA_C"/>
</dbReference>
<name>A0A0H3WW80_9BURK</name>
<gene>
    <name evidence="4" type="ORF">AB870_20635</name>
</gene>
<accession>A0A0H3WW80</accession>
<dbReference type="PANTHER" id="PTHR37461:SF1">
    <property type="entry name" value="ANTI-SIGMA-K FACTOR RSKA"/>
    <property type="match status" value="1"/>
</dbReference>
<dbReference type="Proteomes" id="UP000035651">
    <property type="component" value="Chromosome"/>
</dbReference>
<dbReference type="GO" id="GO:0016989">
    <property type="term" value="F:sigma factor antagonist activity"/>
    <property type="evidence" value="ECO:0007669"/>
    <property type="project" value="TreeGrafter"/>
</dbReference>
<evidence type="ECO:0000256" key="2">
    <source>
        <dbReference type="SAM" id="Phobius"/>
    </source>
</evidence>
<reference evidence="4" key="1">
    <citation type="submission" date="2016-06" db="EMBL/GenBank/DDBJ databases">
        <title>Complete Genome Sequence of Pandoraea faecigallinarum DSM-23572.</title>
        <authorList>
            <person name="Yong D."/>
            <person name="Ee R."/>
            <person name="Lim Y.-L."/>
            <person name="Yin W.-F."/>
            <person name="Chan K.-G."/>
        </authorList>
    </citation>
    <scope>NUCLEOTIDE SEQUENCE</scope>
    <source>
        <strain evidence="4">DSM 23572</strain>
    </source>
</reference>
<evidence type="ECO:0000313" key="4">
    <source>
        <dbReference type="EMBL" id="AKM31997.1"/>
    </source>
</evidence>
<dbReference type="GO" id="GO:0006417">
    <property type="term" value="P:regulation of translation"/>
    <property type="evidence" value="ECO:0007669"/>
    <property type="project" value="TreeGrafter"/>
</dbReference>
<protein>
    <submittedName>
        <fullName evidence="4">Anti-sigma factor</fullName>
    </submittedName>
</protein>
<dbReference type="Pfam" id="PF10099">
    <property type="entry name" value="RskA_C"/>
    <property type="match status" value="1"/>
</dbReference>
<evidence type="ECO:0000256" key="1">
    <source>
        <dbReference type="SAM" id="MobiDB-lite"/>
    </source>
</evidence>
<dbReference type="OrthoDB" id="8617430at2"/>
<feature type="region of interest" description="Disordered" evidence="1">
    <location>
        <begin position="221"/>
        <end position="244"/>
    </location>
</feature>
<keyword evidence="2" id="KW-0812">Transmembrane</keyword>
<sequence>MNAPDDNDDELRCAEYALGVLDADERQSLERDASIRPALMSRLVWWQARLSPLAEDLSLETPPDHVWERIAQTLRDSKSRPPARNKPVSLWDNLAMWRWLGVGASAAALAMLVITLRFGSPVPGTTQSASTTYLVATIARQDGVAHWTATIAPGTDRLIIVPADRPTIATGRTTELWLIQANAKPVPLGVFDPVRPATMPLSREIVDALGRAQAVLAVSIEPPGGSPTGQPTGPVVATGDLHPA</sequence>